<gene>
    <name evidence="3" type="ORF">HNQ55_002337</name>
</gene>
<keyword evidence="4" id="KW-1185">Reference proteome</keyword>
<protein>
    <submittedName>
        <fullName evidence="3">Type III secretory pathway component EscU</fullName>
    </submittedName>
</protein>
<name>A0A7X0NI62_9GAMM</name>
<accession>A0A7X0NI62</accession>
<dbReference type="RefSeq" id="WP_184424594.1">
    <property type="nucleotide sequence ID" value="NZ_AP027362.1"/>
</dbReference>
<keyword evidence="2" id="KW-1133">Transmembrane helix</keyword>
<reference evidence="3 4" key="1">
    <citation type="submission" date="2020-08" db="EMBL/GenBank/DDBJ databases">
        <title>Genomic Encyclopedia of Type Strains, Phase IV (KMG-IV): sequencing the most valuable type-strain genomes for metagenomic binning, comparative biology and taxonomic classification.</title>
        <authorList>
            <person name="Goeker M."/>
        </authorList>
    </citation>
    <scope>NUCLEOTIDE SEQUENCE [LARGE SCALE GENOMIC DNA]</scope>
    <source>
        <strain evidence="3 4">DSM 26287</strain>
    </source>
</reference>
<dbReference type="EMBL" id="JACHHU010000019">
    <property type="protein sequence ID" value="MBB6543815.1"/>
    <property type="molecule type" value="Genomic_DNA"/>
</dbReference>
<feature type="transmembrane region" description="Helical" evidence="2">
    <location>
        <begin position="62"/>
        <end position="95"/>
    </location>
</feature>
<sequence>MHRAEDVNSSGKTDECDSSDNVVDERGEAELSALTRSLEQYLTLMLAQLQQTKESMESRFHLALRAILMSVMALLAFIIVSLCLWFSVSALIVVGLVSLEIHWLIATFVVLLANVGLAWYLLLTSRDLSKSIRVS</sequence>
<evidence type="ECO:0000256" key="2">
    <source>
        <dbReference type="SAM" id="Phobius"/>
    </source>
</evidence>
<evidence type="ECO:0000256" key="1">
    <source>
        <dbReference type="SAM" id="MobiDB-lite"/>
    </source>
</evidence>
<comment type="caution">
    <text evidence="3">The sequence shown here is derived from an EMBL/GenBank/DDBJ whole genome shotgun (WGS) entry which is preliminary data.</text>
</comment>
<proteinExistence type="predicted"/>
<evidence type="ECO:0000313" key="4">
    <source>
        <dbReference type="Proteomes" id="UP000537141"/>
    </source>
</evidence>
<keyword evidence="2" id="KW-0812">Transmembrane</keyword>
<organism evidence="3 4">
    <name type="scientific">Thalassotalea piscium</name>
    <dbReference type="NCBI Taxonomy" id="1230533"/>
    <lineage>
        <taxon>Bacteria</taxon>
        <taxon>Pseudomonadati</taxon>
        <taxon>Pseudomonadota</taxon>
        <taxon>Gammaproteobacteria</taxon>
        <taxon>Alteromonadales</taxon>
        <taxon>Colwelliaceae</taxon>
        <taxon>Thalassotalea</taxon>
    </lineage>
</organism>
<dbReference type="Proteomes" id="UP000537141">
    <property type="component" value="Unassembled WGS sequence"/>
</dbReference>
<feature type="transmembrane region" description="Helical" evidence="2">
    <location>
        <begin position="101"/>
        <end position="123"/>
    </location>
</feature>
<feature type="region of interest" description="Disordered" evidence="1">
    <location>
        <begin position="1"/>
        <end position="22"/>
    </location>
</feature>
<evidence type="ECO:0000313" key="3">
    <source>
        <dbReference type="EMBL" id="MBB6543815.1"/>
    </source>
</evidence>
<keyword evidence="2" id="KW-0472">Membrane</keyword>
<dbReference type="AlphaFoldDB" id="A0A7X0NI62"/>